<evidence type="ECO:0000313" key="11">
    <source>
        <dbReference type="EMBL" id="CAD7663896.1"/>
    </source>
</evidence>
<protein>
    <recommendedName>
        <fullName evidence="10">Peptidase M13 N-terminal domain-containing protein</fullName>
    </recommendedName>
</protein>
<keyword evidence="8" id="KW-1015">Disulfide bond</keyword>
<evidence type="ECO:0000313" key="12">
    <source>
        <dbReference type="Proteomes" id="UP000728032"/>
    </source>
</evidence>
<keyword evidence="6" id="KW-0862">Zinc</keyword>
<organism evidence="11">
    <name type="scientific">Oppiella nova</name>
    <dbReference type="NCBI Taxonomy" id="334625"/>
    <lineage>
        <taxon>Eukaryota</taxon>
        <taxon>Metazoa</taxon>
        <taxon>Ecdysozoa</taxon>
        <taxon>Arthropoda</taxon>
        <taxon>Chelicerata</taxon>
        <taxon>Arachnida</taxon>
        <taxon>Acari</taxon>
        <taxon>Acariformes</taxon>
        <taxon>Sarcoptiformes</taxon>
        <taxon>Oribatida</taxon>
        <taxon>Brachypylina</taxon>
        <taxon>Oppioidea</taxon>
        <taxon>Oppiidae</taxon>
        <taxon>Oppiella</taxon>
    </lineage>
</organism>
<keyword evidence="3" id="KW-0645">Protease</keyword>
<evidence type="ECO:0000256" key="7">
    <source>
        <dbReference type="ARBA" id="ARBA00023049"/>
    </source>
</evidence>
<comment type="similarity">
    <text evidence="2">Belongs to the peptidase M13 family.</text>
</comment>
<dbReference type="GO" id="GO:0016485">
    <property type="term" value="P:protein processing"/>
    <property type="evidence" value="ECO:0007669"/>
    <property type="project" value="TreeGrafter"/>
</dbReference>
<dbReference type="OrthoDB" id="6514819at2759"/>
<reference evidence="11" key="1">
    <citation type="submission" date="2020-11" db="EMBL/GenBank/DDBJ databases">
        <authorList>
            <person name="Tran Van P."/>
        </authorList>
    </citation>
    <scope>NUCLEOTIDE SEQUENCE</scope>
</reference>
<dbReference type="SUPFAM" id="SSF55486">
    <property type="entry name" value="Metalloproteases ('zincins'), catalytic domain"/>
    <property type="match status" value="1"/>
</dbReference>
<feature type="domain" description="Peptidase M13 N-terminal" evidence="10">
    <location>
        <begin position="44"/>
        <end position="178"/>
    </location>
</feature>
<dbReference type="InterPro" id="IPR000718">
    <property type="entry name" value="Peptidase_M13"/>
</dbReference>
<dbReference type="Gene3D" id="1.10.1380.10">
    <property type="entry name" value="Neutral endopeptidase , domain2"/>
    <property type="match status" value="1"/>
</dbReference>
<dbReference type="GO" id="GO:0005886">
    <property type="term" value="C:plasma membrane"/>
    <property type="evidence" value="ECO:0007669"/>
    <property type="project" value="TreeGrafter"/>
</dbReference>
<gene>
    <name evidence="11" type="ORF">ONB1V03_LOCUS20454</name>
</gene>
<dbReference type="AlphaFoldDB" id="A0A7R9MPJ7"/>
<evidence type="ECO:0000256" key="5">
    <source>
        <dbReference type="ARBA" id="ARBA00022801"/>
    </source>
</evidence>
<dbReference type="EMBL" id="OC949863">
    <property type="protein sequence ID" value="CAD7663896.1"/>
    <property type="molecule type" value="Genomic_DNA"/>
</dbReference>
<dbReference type="InterPro" id="IPR042089">
    <property type="entry name" value="Peptidase_M13_dom_2"/>
</dbReference>
<evidence type="ECO:0000259" key="10">
    <source>
        <dbReference type="Pfam" id="PF05649"/>
    </source>
</evidence>
<evidence type="ECO:0000256" key="4">
    <source>
        <dbReference type="ARBA" id="ARBA00022723"/>
    </source>
</evidence>
<keyword evidence="9" id="KW-0325">Glycoprotein</keyword>
<evidence type="ECO:0000256" key="9">
    <source>
        <dbReference type="ARBA" id="ARBA00023180"/>
    </source>
</evidence>
<accession>A0A7R9MPJ7</accession>
<keyword evidence="7" id="KW-0482">Metalloprotease</keyword>
<evidence type="ECO:0000256" key="1">
    <source>
        <dbReference type="ARBA" id="ARBA00001947"/>
    </source>
</evidence>
<dbReference type="PROSITE" id="PS51885">
    <property type="entry name" value="NEPRILYSIN"/>
    <property type="match status" value="1"/>
</dbReference>
<dbReference type="GO" id="GO:0046872">
    <property type="term" value="F:metal ion binding"/>
    <property type="evidence" value="ECO:0007669"/>
    <property type="project" value="UniProtKB-KW"/>
</dbReference>
<keyword evidence="5" id="KW-0378">Hydrolase</keyword>
<dbReference type="InterPro" id="IPR008753">
    <property type="entry name" value="Peptidase_M13_N"/>
</dbReference>
<feature type="non-terminal residue" evidence="11">
    <location>
        <position position="1"/>
    </location>
</feature>
<evidence type="ECO:0000256" key="2">
    <source>
        <dbReference type="ARBA" id="ARBA00007357"/>
    </source>
</evidence>
<dbReference type="EMBL" id="CAJPVJ010035038">
    <property type="protein sequence ID" value="CAG2181033.1"/>
    <property type="molecule type" value="Genomic_DNA"/>
</dbReference>
<evidence type="ECO:0000256" key="6">
    <source>
        <dbReference type="ARBA" id="ARBA00022833"/>
    </source>
</evidence>
<keyword evidence="12" id="KW-1185">Reference proteome</keyword>
<dbReference type="InterPro" id="IPR024079">
    <property type="entry name" value="MetalloPept_cat_dom_sf"/>
</dbReference>
<dbReference type="Gene3D" id="3.40.390.10">
    <property type="entry name" value="Collagenase (Catalytic Domain)"/>
    <property type="match status" value="1"/>
</dbReference>
<evidence type="ECO:0000256" key="3">
    <source>
        <dbReference type="ARBA" id="ARBA00022670"/>
    </source>
</evidence>
<keyword evidence="4" id="KW-0479">Metal-binding</keyword>
<dbReference type="FunFam" id="3.40.390.10:FF:000076">
    <property type="entry name" value="membrane metallo-endopeptidase-like 1"/>
    <property type="match status" value="1"/>
</dbReference>
<dbReference type="PANTHER" id="PTHR11733:SF237">
    <property type="entry name" value="NEPRILYSIN-LIKE 4"/>
    <property type="match status" value="1"/>
</dbReference>
<dbReference type="GO" id="GO:0004222">
    <property type="term" value="F:metalloendopeptidase activity"/>
    <property type="evidence" value="ECO:0007669"/>
    <property type="project" value="InterPro"/>
</dbReference>
<dbReference type="PANTHER" id="PTHR11733">
    <property type="entry name" value="ZINC METALLOPROTEASE FAMILY M13 NEPRILYSIN-RELATED"/>
    <property type="match status" value="1"/>
</dbReference>
<sequence length="181" mass="19940">MRISFNKNLNNWIHHYNDPEVCTTSACESAGKTLKANLNESVDPCDDFYEFACGGWEATHTIPADKSYYFGDVTLQEIIELTIKSSLNESHIKSDSNSVIFASDLFKSCVDNSTRESRGVAPLIAAVNSMGGWPLISSSFTPESYDWKDSLAALIASLGTHPIFAIDVMPDANDTQVYKLN</sequence>
<evidence type="ECO:0000256" key="8">
    <source>
        <dbReference type="ARBA" id="ARBA00023157"/>
    </source>
</evidence>
<name>A0A7R9MPJ7_9ACAR</name>
<dbReference type="Proteomes" id="UP000728032">
    <property type="component" value="Unassembled WGS sequence"/>
</dbReference>
<dbReference type="Pfam" id="PF05649">
    <property type="entry name" value="Peptidase_M13_N"/>
    <property type="match status" value="1"/>
</dbReference>
<proteinExistence type="inferred from homology"/>
<comment type="cofactor">
    <cofactor evidence="1">
        <name>Zn(2+)</name>
        <dbReference type="ChEBI" id="CHEBI:29105"/>
    </cofactor>
</comment>